<dbReference type="SUPFAM" id="SSF48403">
    <property type="entry name" value="Ankyrin repeat"/>
    <property type="match status" value="1"/>
</dbReference>
<evidence type="ECO:0000313" key="4">
    <source>
        <dbReference type="EMBL" id="ORY54052.1"/>
    </source>
</evidence>
<dbReference type="PROSITE" id="PS50088">
    <property type="entry name" value="ANK_REPEAT"/>
    <property type="match status" value="5"/>
</dbReference>
<dbReference type="OrthoDB" id="2129435at2759"/>
<organism evidence="4 5">
    <name type="scientific">Neocallimastix californiae</name>
    <dbReference type="NCBI Taxonomy" id="1754190"/>
    <lineage>
        <taxon>Eukaryota</taxon>
        <taxon>Fungi</taxon>
        <taxon>Fungi incertae sedis</taxon>
        <taxon>Chytridiomycota</taxon>
        <taxon>Chytridiomycota incertae sedis</taxon>
        <taxon>Neocallimastigomycetes</taxon>
        <taxon>Neocallimastigales</taxon>
        <taxon>Neocallimastigaceae</taxon>
        <taxon>Neocallimastix</taxon>
    </lineage>
</organism>
<dbReference type="PANTHER" id="PTHR24198:SF165">
    <property type="entry name" value="ANKYRIN REPEAT-CONTAINING PROTEIN-RELATED"/>
    <property type="match status" value="1"/>
</dbReference>
<evidence type="ECO:0000256" key="1">
    <source>
        <dbReference type="ARBA" id="ARBA00022737"/>
    </source>
</evidence>
<sequence length="319" mass="36186">YGNVEIFEYLLDHGANCNTKDSNGNPLLSLAINNNPLLVRYLLRKPNININEPDANGNYPLINAINQNDIDNVILLVKYSNDYNIAMDINDMNGNTPITLSYKQEHFEIFQFLIKYLDIINKEDASGNSILYYSINEGDVTTTKYLISNGIDVNFKDKFGNSALHMSIYKKNREMISTLLQNKNIILNTVNRRGESPLITIIKINDYSCKDNEDIIKELIKRGSNVNFIDKTGNSPLVYAIQKRCLPIVKLLIKKGANVNFLIKRKNQSLLMYALELEDIDIVKHLVKSGADINFVNGKGVSILRKASEIGNKDIFEFL</sequence>
<feature type="repeat" description="ANK" evidence="3">
    <location>
        <begin position="266"/>
        <end position="298"/>
    </location>
</feature>
<evidence type="ECO:0000256" key="2">
    <source>
        <dbReference type="ARBA" id="ARBA00023043"/>
    </source>
</evidence>
<dbReference type="Proteomes" id="UP000193920">
    <property type="component" value="Unassembled WGS sequence"/>
</dbReference>
<dbReference type="Pfam" id="PF12796">
    <property type="entry name" value="Ank_2"/>
    <property type="match status" value="3"/>
</dbReference>
<dbReference type="PANTHER" id="PTHR24198">
    <property type="entry name" value="ANKYRIN REPEAT AND PROTEIN KINASE DOMAIN-CONTAINING PROTEIN"/>
    <property type="match status" value="1"/>
</dbReference>
<dbReference type="SMART" id="SM00248">
    <property type="entry name" value="ANK"/>
    <property type="match status" value="8"/>
</dbReference>
<keyword evidence="5" id="KW-1185">Reference proteome</keyword>
<accession>A0A1Y2D460</accession>
<dbReference type="AlphaFoldDB" id="A0A1Y2D460"/>
<comment type="caution">
    <text evidence="4">The sequence shown here is derived from an EMBL/GenBank/DDBJ whole genome shotgun (WGS) entry which is preliminary data.</text>
</comment>
<dbReference type="InterPro" id="IPR002110">
    <property type="entry name" value="Ankyrin_rpt"/>
</dbReference>
<feature type="non-terminal residue" evidence="4">
    <location>
        <position position="1"/>
    </location>
</feature>
<feature type="repeat" description="ANK" evidence="3">
    <location>
        <begin position="193"/>
        <end position="231"/>
    </location>
</feature>
<dbReference type="Gene3D" id="1.25.40.20">
    <property type="entry name" value="Ankyrin repeat-containing domain"/>
    <property type="match status" value="2"/>
</dbReference>
<protein>
    <submittedName>
        <fullName evidence="4">Ankyrin</fullName>
    </submittedName>
</protein>
<dbReference type="STRING" id="1754190.A0A1Y2D460"/>
<feature type="repeat" description="ANK" evidence="3">
    <location>
        <begin position="1"/>
        <end position="22"/>
    </location>
</feature>
<reference evidence="4 5" key="1">
    <citation type="submission" date="2016-08" db="EMBL/GenBank/DDBJ databases">
        <title>A Parts List for Fungal Cellulosomes Revealed by Comparative Genomics.</title>
        <authorList>
            <consortium name="DOE Joint Genome Institute"/>
            <person name="Haitjema C.H."/>
            <person name="Gilmore S.P."/>
            <person name="Henske J.K."/>
            <person name="Solomon K.V."/>
            <person name="De Groot R."/>
            <person name="Kuo A."/>
            <person name="Mondo S.J."/>
            <person name="Salamov A.A."/>
            <person name="Labutti K."/>
            <person name="Zhao Z."/>
            <person name="Chiniquy J."/>
            <person name="Barry K."/>
            <person name="Brewer H.M."/>
            <person name="Purvine S.O."/>
            <person name="Wright A.T."/>
            <person name="Boxma B."/>
            <person name="Van Alen T."/>
            <person name="Hackstein J.H."/>
            <person name="Baker S.E."/>
            <person name="Grigoriev I.V."/>
            <person name="O'Malley M.A."/>
        </authorList>
    </citation>
    <scope>NUCLEOTIDE SEQUENCE [LARGE SCALE GENOMIC DNA]</scope>
    <source>
        <strain evidence="4 5">G1</strain>
    </source>
</reference>
<feature type="non-terminal residue" evidence="4">
    <location>
        <position position="319"/>
    </location>
</feature>
<gene>
    <name evidence="4" type="ORF">LY90DRAFT_321117</name>
</gene>
<dbReference type="InterPro" id="IPR036770">
    <property type="entry name" value="Ankyrin_rpt-contain_sf"/>
</dbReference>
<name>A0A1Y2D460_9FUNG</name>
<feature type="repeat" description="ANK" evidence="3">
    <location>
        <begin position="232"/>
        <end position="264"/>
    </location>
</feature>
<keyword evidence="2 3" id="KW-0040">ANK repeat</keyword>
<dbReference type="EMBL" id="MCOG01000089">
    <property type="protein sequence ID" value="ORY54052.1"/>
    <property type="molecule type" value="Genomic_DNA"/>
</dbReference>
<evidence type="ECO:0000313" key="5">
    <source>
        <dbReference type="Proteomes" id="UP000193920"/>
    </source>
</evidence>
<keyword evidence="1" id="KW-0677">Repeat</keyword>
<dbReference type="PROSITE" id="PS50297">
    <property type="entry name" value="ANK_REP_REGION"/>
    <property type="match status" value="3"/>
</dbReference>
<evidence type="ECO:0000256" key="3">
    <source>
        <dbReference type="PROSITE-ProRule" id="PRU00023"/>
    </source>
</evidence>
<proteinExistence type="predicted"/>
<feature type="repeat" description="ANK" evidence="3">
    <location>
        <begin position="126"/>
        <end position="158"/>
    </location>
</feature>